<evidence type="ECO:0000313" key="14">
    <source>
        <dbReference type="EMBL" id="AHF77981.1"/>
    </source>
</evidence>
<keyword evidence="4" id="KW-0548">Nucleotidyltransferase</keyword>
<keyword evidence="5" id="KW-0235">DNA replication</keyword>
<evidence type="ECO:0000256" key="5">
    <source>
        <dbReference type="ARBA" id="ARBA00022705"/>
    </source>
</evidence>
<evidence type="ECO:0000256" key="8">
    <source>
        <dbReference type="ARBA" id="ARBA00022833"/>
    </source>
</evidence>
<reference evidence="14 15" key="1">
    <citation type="journal article" date="2014" name="Genome Biol. Evol.">
        <title>Genome degeneration and adaptation in a nascent stage of symbiosis.</title>
        <authorList>
            <person name="Oakeson K.F."/>
            <person name="Gil R."/>
            <person name="Clayton A.L."/>
            <person name="Dunn D.M."/>
            <person name="von Niederhausern A.C."/>
            <person name="Hamil C."/>
            <person name="Aoyagi A."/>
            <person name="Duval B."/>
            <person name="Baca A."/>
            <person name="Silva F.J."/>
            <person name="Vallier A."/>
            <person name="Jackson D.G."/>
            <person name="Latorre A."/>
            <person name="Weiss R.B."/>
            <person name="Heddi A."/>
            <person name="Moya A."/>
            <person name="Dale C."/>
        </authorList>
    </citation>
    <scope>NUCLEOTIDE SEQUENCE [LARGE SCALE GENOMIC DNA]</scope>
    <source>
        <strain evidence="14 15">HS1</strain>
    </source>
</reference>
<keyword evidence="10" id="KW-0239">DNA-directed DNA polymerase</keyword>
<dbReference type="GO" id="GO:0005524">
    <property type="term" value="F:ATP binding"/>
    <property type="evidence" value="ECO:0007669"/>
    <property type="project" value="UniProtKB-KW"/>
</dbReference>
<dbReference type="Gene3D" id="1.10.8.60">
    <property type="match status" value="1"/>
</dbReference>
<dbReference type="SUPFAM" id="SSF52540">
    <property type="entry name" value="P-loop containing nucleoside triphosphate hydrolases"/>
    <property type="match status" value="1"/>
</dbReference>
<dbReference type="SUPFAM" id="SSF48019">
    <property type="entry name" value="post-AAA+ oligomerization domain-like"/>
    <property type="match status" value="1"/>
</dbReference>
<evidence type="ECO:0000256" key="9">
    <source>
        <dbReference type="ARBA" id="ARBA00022840"/>
    </source>
</evidence>
<dbReference type="Pfam" id="PF12168">
    <property type="entry name" value="DNA_pol3_tau_4"/>
    <property type="match status" value="1"/>
</dbReference>
<dbReference type="FunFam" id="1.20.272.10:FF:000003">
    <property type="entry name" value="DNA polymerase III subunit gamma/tau"/>
    <property type="match status" value="1"/>
</dbReference>
<evidence type="ECO:0000256" key="3">
    <source>
        <dbReference type="ARBA" id="ARBA00022679"/>
    </source>
</evidence>
<organism evidence="14 15">
    <name type="scientific">Sodalis praecaptivus</name>
    <dbReference type="NCBI Taxonomy" id="1239307"/>
    <lineage>
        <taxon>Bacteria</taxon>
        <taxon>Pseudomonadati</taxon>
        <taxon>Pseudomonadota</taxon>
        <taxon>Gammaproteobacteria</taxon>
        <taxon>Enterobacterales</taxon>
        <taxon>Bruguierivoracaceae</taxon>
        <taxon>Sodalis</taxon>
    </lineage>
</organism>
<keyword evidence="9" id="KW-0067">ATP-binding</keyword>
<dbReference type="InterPro" id="IPR027417">
    <property type="entry name" value="P-loop_NTPase"/>
</dbReference>
<feature type="compositionally biased region" description="Basic and acidic residues" evidence="12">
    <location>
        <begin position="623"/>
        <end position="637"/>
    </location>
</feature>
<dbReference type="Proteomes" id="UP000019028">
    <property type="component" value="Chromosome"/>
</dbReference>
<evidence type="ECO:0000256" key="11">
    <source>
        <dbReference type="ARBA" id="ARBA00049244"/>
    </source>
</evidence>
<dbReference type="PANTHER" id="PTHR11669">
    <property type="entry name" value="REPLICATION FACTOR C / DNA POLYMERASE III GAMMA-TAU SUBUNIT"/>
    <property type="match status" value="1"/>
</dbReference>
<dbReference type="GO" id="GO:0046872">
    <property type="term" value="F:metal ion binding"/>
    <property type="evidence" value="ECO:0007669"/>
    <property type="project" value="UniProtKB-KW"/>
</dbReference>
<dbReference type="Pfam" id="PF13177">
    <property type="entry name" value="DNA_pol3_delta2"/>
    <property type="match status" value="1"/>
</dbReference>
<evidence type="ECO:0000256" key="1">
    <source>
        <dbReference type="ARBA" id="ARBA00006360"/>
    </source>
</evidence>
<evidence type="ECO:0000256" key="4">
    <source>
        <dbReference type="ARBA" id="ARBA00022695"/>
    </source>
</evidence>
<dbReference type="InterPro" id="IPR022001">
    <property type="entry name" value="DNA_pol3_tau_IV"/>
</dbReference>
<evidence type="ECO:0000256" key="7">
    <source>
        <dbReference type="ARBA" id="ARBA00022741"/>
    </source>
</evidence>
<dbReference type="AlphaFoldDB" id="W0HVW9"/>
<dbReference type="CDD" id="cd18137">
    <property type="entry name" value="HLD_clamp_pol_III_gamma_tau"/>
    <property type="match status" value="1"/>
</dbReference>
<dbReference type="Gene3D" id="1.20.272.10">
    <property type="match status" value="1"/>
</dbReference>
<dbReference type="Pfam" id="PF12170">
    <property type="entry name" value="DNA_pol3_tau_5"/>
    <property type="match status" value="1"/>
</dbReference>
<keyword evidence="7" id="KW-0547">Nucleotide-binding</keyword>
<dbReference type="EMBL" id="CP006569">
    <property type="protein sequence ID" value="AHF77981.1"/>
    <property type="molecule type" value="Genomic_DNA"/>
</dbReference>
<dbReference type="InterPro" id="IPR003593">
    <property type="entry name" value="AAA+_ATPase"/>
</dbReference>
<evidence type="ECO:0000256" key="2">
    <source>
        <dbReference type="ARBA" id="ARBA00012417"/>
    </source>
</evidence>
<dbReference type="NCBIfam" id="NF004046">
    <property type="entry name" value="PRK05563.1"/>
    <property type="match status" value="1"/>
</dbReference>
<dbReference type="Gene3D" id="3.30.300.150">
    <property type="entry name" value="DNA polymerase III, tau subunit, domain V"/>
    <property type="match status" value="1"/>
</dbReference>
<dbReference type="GO" id="GO:0003887">
    <property type="term" value="F:DNA-directed DNA polymerase activity"/>
    <property type="evidence" value="ECO:0007669"/>
    <property type="project" value="UniProtKB-KW"/>
</dbReference>
<sequence>MSYQVLARKWRPQTFADVVGQEHVLTALANGLSLGRIHHAYLLSGTRGVGKTTIARLLAKGLNCETGITATPCGQCDNCREIEQGRFVDLIEIDAASRTKVEDTRDLLDNVQYAPARGRFKVYLIDEVHMLSRHSFNALLKTLEEPPAHVKFLLATTDPQKLPVTILSRCLQFHLKALDVEQIRGQLSTVLQQEHIAAAPRALQLLARAADGSMRDALSLADQAIAMGQGEVSAEAVSLMLGTLNTEQPLALIEALADADGGAMMAQLAQCAARGMDWQALLLEMLSLLHRLAMGQLLPDQLNDEEDPGIVPRLRELARRLPPADLQLYYQTLLIGRKELPFAPDPRMGVEMTLLRALAFHPAAVEAAVIPANAEKKTAEFSPGAGQGGAAAGAAVASEAASADRVTSRAGVNVSPLAKGRPGAAPDIAPLAASERVPSPHGGQGRLSASDKAVGAQGGDGSDSPTRSAHAGHVAGQAAPGHKPAAGVSAPAPALTGGQTPSLPGGGAAATRQATAVDSVDESLMEAYAASGFDDDEAQAEWQPEAVMPENAEPPAPPPGGDSPLPDATAQLLQARTALLRRQESQKTKKAEPAPARQKAAVSALERLATVGERAQQRQPAAGREDSVKTPRPEAYRWRASQQPEAEPAPVTTPKALRTALEHEKTPELALSLAEEALERDPWAAQVHRLAVPKLVQQLALNAWKEDLAPGKVCLHLRASQRHLNSATAQNALRDALSADLGAPVELTVTEDDNPAMKTPLEWRQAIYEEKLMRAREAMMNDSHIQMLRRFFDAELDEDSIRPV</sequence>
<evidence type="ECO:0000256" key="12">
    <source>
        <dbReference type="SAM" id="MobiDB-lite"/>
    </source>
</evidence>
<evidence type="ECO:0000313" key="15">
    <source>
        <dbReference type="Proteomes" id="UP000019028"/>
    </source>
</evidence>
<dbReference type="OrthoDB" id="9810148at2"/>
<dbReference type="InterPro" id="IPR021029">
    <property type="entry name" value="DNA_pol_III_tau_dom-5"/>
</dbReference>
<dbReference type="PATRIC" id="fig|1239307.3.peg.3272"/>
<name>W0HVW9_9GAMM</name>
<comment type="similarity">
    <text evidence="1">Belongs to the DnaX/STICHEL family.</text>
</comment>
<keyword evidence="8" id="KW-0862">Zinc</keyword>
<dbReference type="Gene3D" id="3.40.50.300">
    <property type="entry name" value="P-loop containing nucleotide triphosphate hydrolases"/>
    <property type="match status" value="1"/>
</dbReference>
<gene>
    <name evidence="14" type="primary">dnaX</name>
    <name evidence="14" type="ORF">Sant_2975</name>
</gene>
<evidence type="ECO:0000256" key="10">
    <source>
        <dbReference type="ARBA" id="ARBA00022932"/>
    </source>
</evidence>
<keyword evidence="3" id="KW-0808">Transferase</keyword>
<dbReference type="GO" id="GO:0006261">
    <property type="term" value="P:DNA-templated DNA replication"/>
    <property type="evidence" value="ECO:0007669"/>
    <property type="project" value="TreeGrafter"/>
</dbReference>
<feature type="compositionally biased region" description="Basic and acidic residues" evidence="12">
    <location>
        <begin position="583"/>
        <end position="592"/>
    </location>
</feature>
<dbReference type="InterPro" id="IPR012763">
    <property type="entry name" value="DNA_pol_III_sug/sutau_N"/>
</dbReference>
<accession>W0HVW9</accession>
<dbReference type="InterPro" id="IPR008921">
    <property type="entry name" value="DNA_pol3_clamp-load_cplx_C"/>
</dbReference>
<dbReference type="KEGG" id="sod:Sant_2975"/>
<dbReference type="FunFam" id="3.40.50.300:FF:000014">
    <property type="entry name" value="DNA polymerase III subunit gamma/tau"/>
    <property type="match status" value="1"/>
</dbReference>
<feature type="region of interest" description="Disordered" evidence="12">
    <location>
        <begin position="583"/>
        <end position="652"/>
    </location>
</feature>
<keyword evidence="15" id="KW-1185">Reference proteome</keyword>
<dbReference type="NCBIfam" id="NF005942">
    <property type="entry name" value="PRK07994.1"/>
    <property type="match status" value="1"/>
</dbReference>
<dbReference type="InterPro" id="IPR022754">
    <property type="entry name" value="DNA_pol_III_gamma-3"/>
</dbReference>
<feature type="region of interest" description="Disordered" evidence="12">
    <location>
        <begin position="402"/>
        <end position="514"/>
    </location>
</feature>
<comment type="catalytic activity">
    <reaction evidence="11">
        <text>DNA(n) + a 2'-deoxyribonucleoside 5'-triphosphate = DNA(n+1) + diphosphate</text>
        <dbReference type="Rhea" id="RHEA:22508"/>
        <dbReference type="Rhea" id="RHEA-COMP:17339"/>
        <dbReference type="Rhea" id="RHEA-COMP:17340"/>
        <dbReference type="ChEBI" id="CHEBI:33019"/>
        <dbReference type="ChEBI" id="CHEBI:61560"/>
        <dbReference type="ChEBI" id="CHEBI:173112"/>
        <dbReference type="EC" id="2.7.7.7"/>
    </reaction>
</comment>
<proteinExistence type="inferred from homology"/>
<dbReference type="HOGENOM" id="CLU_006229_6_0_6"/>
<dbReference type="GO" id="GO:0009360">
    <property type="term" value="C:DNA polymerase III complex"/>
    <property type="evidence" value="ECO:0007669"/>
    <property type="project" value="InterPro"/>
</dbReference>
<dbReference type="InterPro" id="IPR038249">
    <property type="entry name" value="PolIII_tau_V_sf"/>
</dbReference>
<dbReference type="SMART" id="SM00382">
    <property type="entry name" value="AAA"/>
    <property type="match status" value="1"/>
</dbReference>
<dbReference type="InterPro" id="IPR045085">
    <property type="entry name" value="HLD_clamp_pol_III_gamma_tau"/>
</dbReference>
<evidence type="ECO:0000256" key="6">
    <source>
        <dbReference type="ARBA" id="ARBA00022723"/>
    </source>
</evidence>
<dbReference type="RefSeq" id="WP_025423127.1">
    <property type="nucleotide sequence ID" value="NZ_CP006569.1"/>
</dbReference>
<keyword evidence="6" id="KW-0479">Metal-binding</keyword>
<dbReference type="FunFam" id="1.10.8.60:FF:000013">
    <property type="entry name" value="DNA polymerase III subunit gamma/tau"/>
    <property type="match status" value="1"/>
</dbReference>
<dbReference type="PANTHER" id="PTHR11669:SF0">
    <property type="entry name" value="PROTEIN STICHEL-LIKE 2"/>
    <property type="match status" value="1"/>
</dbReference>
<dbReference type="Pfam" id="PF12169">
    <property type="entry name" value="DNA_pol3_gamma3"/>
    <property type="match status" value="1"/>
</dbReference>
<dbReference type="Pfam" id="PF22608">
    <property type="entry name" value="DNAX_ATPase_lid"/>
    <property type="match status" value="1"/>
</dbReference>
<dbReference type="EC" id="2.7.7.7" evidence="2"/>
<dbReference type="NCBIfam" id="TIGR02397">
    <property type="entry name" value="dnaX_nterm"/>
    <property type="match status" value="1"/>
</dbReference>
<evidence type="ECO:0000259" key="13">
    <source>
        <dbReference type="SMART" id="SM00382"/>
    </source>
</evidence>
<dbReference type="CDD" id="cd00009">
    <property type="entry name" value="AAA"/>
    <property type="match status" value="1"/>
</dbReference>
<dbReference type="GO" id="GO:0003677">
    <property type="term" value="F:DNA binding"/>
    <property type="evidence" value="ECO:0007669"/>
    <property type="project" value="InterPro"/>
</dbReference>
<dbReference type="InterPro" id="IPR050238">
    <property type="entry name" value="DNA_Rep/Repair_Clamp_Loader"/>
</dbReference>
<feature type="domain" description="AAA+ ATPase" evidence="13">
    <location>
        <begin position="37"/>
        <end position="178"/>
    </location>
</feature>
<protein>
    <recommendedName>
        <fullName evidence="2">DNA-directed DNA polymerase</fullName>
        <ecNumber evidence="2">2.7.7.7</ecNumber>
    </recommendedName>
</protein>